<dbReference type="AlphaFoldDB" id="A0A8J7Z0Z8"/>
<organism evidence="3 4">
    <name type="scientific">Myxacorys almedinensis A</name>
    <dbReference type="NCBI Taxonomy" id="2690445"/>
    <lineage>
        <taxon>Bacteria</taxon>
        <taxon>Bacillati</taxon>
        <taxon>Cyanobacteriota</taxon>
        <taxon>Cyanophyceae</taxon>
        <taxon>Leptolyngbyales</taxon>
        <taxon>Leptolyngbyaceae</taxon>
        <taxon>Myxacorys</taxon>
        <taxon>Myxacorys almedinensis</taxon>
    </lineage>
</organism>
<dbReference type="SUPFAM" id="SSF52172">
    <property type="entry name" value="CheY-like"/>
    <property type="match status" value="1"/>
</dbReference>
<protein>
    <recommendedName>
        <fullName evidence="2">Response regulatory domain-containing protein</fullName>
    </recommendedName>
</protein>
<sequence length="128" mass="14545">MIFDSSYVLLLSQWLDELHGLESLLERLKFEVQIANSIEHAISWVRQTPPCLIILHGNDWSEPLLQRLRAIADAESITLVILTDCHMPRWLYQDQNPGFDGFLVKPLSSDILSSLVQSASARQRCLAS</sequence>
<comment type="caution">
    <text evidence="3">The sequence shown here is derived from an EMBL/GenBank/DDBJ whole genome shotgun (WGS) entry which is preliminary data.</text>
</comment>
<dbReference type="GO" id="GO:0000160">
    <property type="term" value="P:phosphorelay signal transduction system"/>
    <property type="evidence" value="ECO:0007669"/>
    <property type="project" value="InterPro"/>
</dbReference>
<dbReference type="EMBL" id="WVIE01000013">
    <property type="protein sequence ID" value="NDJ18097.1"/>
    <property type="molecule type" value="Genomic_DNA"/>
</dbReference>
<comment type="caution">
    <text evidence="1">Lacks conserved residue(s) required for the propagation of feature annotation.</text>
</comment>
<keyword evidence="4" id="KW-1185">Reference proteome</keyword>
<evidence type="ECO:0000256" key="1">
    <source>
        <dbReference type="PROSITE-ProRule" id="PRU00169"/>
    </source>
</evidence>
<feature type="domain" description="Response regulatory" evidence="2">
    <location>
        <begin position="7"/>
        <end position="120"/>
    </location>
</feature>
<evidence type="ECO:0000313" key="4">
    <source>
        <dbReference type="Proteomes" id="UP000646053"/>
    </source>
</evidence>
<proteinExistence type="predicted"/>
<dbReference type="RefSeq" id="WP_162423624.1">
    <property type="nucleotide sequence ID" value="NZ_WVIE01000013.1"/>
</dbReference>
<dbReference type="PROSITE" id="PS50110">
    <property type="entry name" value="RESPONSE_REGULATORY"/>
    <property type="match status" value="1"/>
</dbReference>
<dbReference type="Gene3D" id="3.40.50.2300">
    <property type="match status" value="1"/>
</dbReference>
<dbReference type="InterPro" id="IPR001789">
    <property type="entry name" value="Sig_transdc_resp-reg_receiver"/>
</dbReference>
<dbReference type="InterPro" id="IPR011006">
    <property type="entry name" value="CheY-like_superfamily"/>
</dbReference>
<accession>A0A8J7Z0Z8</accession>
<evidence type="ECO:0000313" key="3">
    <source>
        <dbReference type="EMBL" id="NDJ18097.1"/>
    </source>
</evidence>
<evidence type="ECO:0000259" key="2">
    <source>
        <dbReference type="PROSITE" id="PS50110"/>
    </source>
</evidence>
<gene>
    <name evidence="3" type="ORF">GS601_12490</name>
</gene>
<name>A0A8J7Z0Z8_9CYAN</name>
<reference evidence="3" key="1">
    <citation type="submission" date="2019-12" db="EMBL/GenBank/DDBJ databases">
        <title>High-Quality draft genome sequences of three cyanobacteria isolated from the limestone walls of the Old Cathedral of Coimbra.</title>
        <authorList>
            <person name="Tiago I."/>
            <person name="Soares F."/>
            <person name="Portugal A."/>
        </authorList>
    </citation>
    <scope>NUCLEOTIDE SEQUENCE</scope>
    <source>
        <strain evidence="3">A</strain>
    </source>
</reference>
<dbReference type="Proteomes" id="UP000646053">
    <property type="component" value="Unassembled WGS sequence"/>
</dbReference>